<keyword evidence="4" id="KW-0808">Transferase</keyword>
<dbReference type="PANTHER" id="PTHR45958">
    <property type="entry name" value="RING-TYPE E3 UBIQUITIN TRANSFERASE"/>
    <property type="match status" value="1"/>
</dbReference>
<dbReference type="CDD" id="cd16664">
    <property type="entry name" value="RING-Ubox_PUB"/>
    <property type="match status" value="1"/>
</dbReference>
<evidence type="ECO:0000313" key="7">
    <source>
        <dbReference type="Proteomes" id="UP000663760"/>
    </source>
</evidence>
<dbReference type="SUPFAM" id="SSF57850">
    <property type="entry name" value="RING/U-box"/>
    <property type="match status" value="1"/>
</dbReference>
<dbReference type="Proteomes" id="UP000663760">
    <property type="component" value="Chromosome 12"/>
</dbReference>
<dbReference type="Pfam" id="PF04564">
    <property type="entry name" value="U-box"/>
    <property type="match status" value="1"/>
</dbReference>
<dbReference type="InterPro" id="IPR000225">
    <property type="entry name" value="Armadillo"/>
</dbReference>
<sequence length="1045" mass="113769">MTSTAVFPAAAAAESVDRVLAEICGTDGEAEELQWEPPRRFHGYAQRLRHILAQLLRSSPPGDLSGPSVHTALHGMAADLDTAAAAFSKHRGKSQIFVLLHCKPLCNSLQESAISIGNWLALLLDSPLPFSNPDIRKKAADLALDLQQTNLRKEGELRVSNKAVQSAIVMDLARALGVEAGDHEKLAEQLKLLKRDLSGLSSVAERRILISLEKIFDGWAAEPYTAAAARRSNAGGEEEDSAHVPPYRNFLCPLTKEVMRDPVLLESLQTYERSAIDHWFERCLQDGREPTCPVSGQVLKTLALKPNLSLAGAIEEWISRNIESQIRSASQILAEEGDFPLERLERAMDNVYMISEEHPSSRYRVRNAGIVVLMVRVLESRRKATESHLRAIALMALHSMSRDEESKLMMLHEGMTRLAIRSLTSSLEDEKEFAVKLLLEFSRDEGYCAKLASEKGAVVLLSSMAGDPELPILSKIAEDILKNMEKMEENIQPLAAAGRFQPLLTRLCEGTEGLKIEMASLLGGMSLASGDKEHIARKCGRILIVMLSSRLEARAASLRVLKNLSTLDDNAAVLVDFGALPPLTRILLESQQDEPPGLKELAASTMANIVSKPGHWELASADRERNRMQSEVNVHRLLEFLSSSSSTSECQAAVLQILCGIASSPQASDSAASYVRSGNGVGAIVPFLEHPEADCRIYAYQLASLLSERVGQAMAEELIASGKLALLKEKLLDARSSSEKTEVAAILANLPIPGDLVKKILGMDLLRWTVVSLNEQRFRSMGRNSRRAASMVEGLLGILLHYTRSGDPEIIAAVSENQLMAVFKEHLSSRSQPRERQRAALGLKQLSHSAAVAAAAAADSTRVAEPRRRSLCAAFLVLCGAAAPAGPAACVLHGAACGENNSLCLVKGSCVKPLIYLMNDEDTQVQIAAVEALSTLVAEPQGLSSAASELAALGLFKSVVDLFKRVRVGELHEKLIWMVEKLCNSDELVQRYSTDQALVRSLVEALKHGTPNAKRSAQEALTSLQQLSAIGIKTATNRRPRRLSR</sequence>
<evidence type="ECO:0000259" key="5">
    <source>
        <dbReference type="PROSITE" id="PS51698"/>
    </source>
</evidence>
<comment type="pathway">
    <text evidence="2">Protein modification; protein ubiquitination.</text>
</comment>
<keyword evidence="7" id="KW-1185">Reference proteome</keyword>
<evidence type="ECO:0000313" key="6">
    <source>
        <dbReference type="EMBL" id="CAA7406262.1"/>
    </source>
</evidence>
<protein>
    <recommendedName>
        <fullName evidence="3">RING-type E3 ubiquitin transferase</fullName>
        <ecNumber evidence="3">2.3.2.27</ecNumber>
    </recommendedName>
</protein>
<dbReference type="PROSITE" id="PS51698">
    <property type="entry name" value="U_BOX"/>
    <property type="match status" value="1"/>
</dbReference>
<dbReference type="GO" id="GO:0016567">
    <property type="term" value="P:protein ubiquitination"/>
    <property type="evidence" value="ECO:0007669"/>
    <property type="project" value="UniProtKB-UniPathway"/>
</dbReference>
<dbReference type="InterPro" id="IPR016024">
    <property type="entry name" value="ARM-type_fold"/>
</dbReference>
<reference evidence="6" key="1">
    <citation type="submission" date="2020-02" db="EMBL/GenBank/DDBJ databases">
        <authorList>
            <person name="Scholz U."/>
            <person name="Mascher M."/>
            <person name="Fiebig A."/>
        </authorList>
    </citation>
    <scope>NUCLEOTIDE SEQUENCE</scope>
</reference>
<dbReference type="SUPFAM" id="SSF48371">
    <property type="entry name" value="ARM repeat"/>
    <property type="match status" value="2"/>
</dbReference>
<evidence type="ECO:0000256" key="2">
    <source>
        <dbReference type="ARBA" id="ARBA00004906"/>
    </source>
</evidence>
<dbReference type="InterPro" id="IPR013083">
    <property type="entry name" value="Znf_RING/FYVE/PHD"/>
</dbReference>
<organism evidence="6 7">
    <name type="scientific">Spirodela intermedia</name>
    <name type="common">Intermediate duckweed</name>
    <dbReference type="NCBI Taxonomy" id="51605"/>
    <lineage>
        <taxon>Eukaryota</taxon>
        <taxon>Viridiplantae</taxon>
        <taxon>Streptophyta</taxon>
        <taxon>Embryophyta</taxon>
        <taxon>Tracheophyta</taxon>
        <taxon>Spermatophyta</taxon>
        <taxon>Magnoliopsida</taxon>
        <taxon>Liliopsida</taxon>
        <taxon>Araceae</taxon>
        <taxon>Lemnoideae</taxon>
        <taxon>Spirodela</taxon>
    </lineage>
</organism>
<dbReference type="Gene3D" id="1.25.10.10">
    <property type="entry name" value="Leucine-rich Repeat Variant"/>
    <property type="match status" value="2"/>
</dbReference>
<dbReference type="OrthoDB" id="629492at2759"/>
<dbReference type="Gene3D" id="3.30.40.10">
    <property type="entry name" value="Zinc/RING finger domain, C3HC4 (zinc finger)"/>
    <property type="match status" value="1"/>
</dbReference>
<dbReference type="InterPro" id="IPR052608">
    <property type="entry name" value="U-box_domain_protein"/>
</dbReference>
<gene>
    <name evidence="6" type="ORF">SI8410_12016940</name>
</gene>
<dbReference type="InterPro" id="IPR003613">
    <property type="entry name" value="Ubox_domain"/>
</dbReference>
<dbReference type="GO" id="GO:0061630">
    <property type="term" value="F:ubiquitin protein ligase activity"/>
    <property type="evidence" value="ECO:0007669"/>
    <property type="project" value="UniProtKB-EC"/>
</dbReference>
<proteinExistence type="predicted"/>
<feature type="domain" description="U-box" evidence="5">
    <location>
        <begin position="245"/>
        <end position="324"/>
    </location>
</feature>
<dbReference type="SMART" id="SM00185">
    <property type="entry name" value="ARM"/>
    <property type="match status" value="4"/>
</dbReference>
<dbReference type="SMART" id="SM00504">
    <property type="entry name" value="Ubox"/>
    <property type="match status" value="1"/>
</dbReference>
<comment type="catalytic activity">
    <reaction evidence="1">
        <text>S-ubiquitinyl-[E2 ubiquitin-conjugating enzyme]-L-cysteine + [acceptor protein]-L-lysine = [E2 ubiquitin-conjugating enzyme]-L-cysteine + N(6)-ubiquitinyl-[acceptor protein]-L-lysine.</text>
        <dbReference type="EC" id="2.3.2.27"/>
    </reaction>
</comment>
<name>A0A7I8L8Z4_SPIIN</name>
<dbReference type="InterPro" id="IPR045210">
    <property type="entry name" value="RING-Ubox_PUB"/>
</dbReference>
<evidence type="ECO:0000256" key="1">
    <source>
        <dbReference type="ARBA" id="ARBA00000900"/>
    </source>
</evidence>
<dbReference type="EC" id="2.3.2.27" evidence="3"/>
<evidence type="ECO:0000256" key="4">
    <source>
        <dbReference type="ARBA" id="ARBA00022679"/>
    </source>
</evidence>
<dbReference type="InterPro" id="IPR011989">
    <property type="entry name" value="ARM-like"/>
</dbReference>
<evidence type="ECO:0000256" key="3">
    <source>
        <dbReference type="ARBA" id="ARBA00012483"/>
    </source>
</evidence>
<accession>A0A7I8L8Z4</accession>
<dbReference type="AlphaFoldDB" id="A0A7I8L8Z4"/>
<dbReference type="UniPathway" id="UPA00143"/>
<dbReference type="PANTHER" id="PTHR45958:SF14">
    <property type="entry name" value="RING-TYPE E3 UBIQUITIN TRANSFERASE"/>
    <property type="match status" value="1"/>
</dbReference>
<dbReference type="EMBL" id="LR746275">
    <property type="protein sequence ID" value="CAA7406262.1"/>
    <property type="molecule type" value="Genomic_DNA"/>
</dbReference>